<evidence type="ECO:0000313" key="5">
    <source>
        <dbReference type="Proteomes" id="UP001153636"/>
    </source>
</evidence>
<evidence type="ECO:0000313" key="4">
    <source>
        <dbReference type="EMBL" id="CAH1102687.1"/>
    </source>
</evidence>
<dbReference type="GO" id="GO:0005654">
    <property type="term" value="C:nucleoplasm"/>
    <property type="evidence" value="ECO:0007669"/>
    <property type="project" value="TreeGrafter"/>
</dbReference>
<accession>A0A9P0CFR8</accession>
<proteinExistence type="inferred from homology"/>
<keyword evidence="5" id="KW-1185">Reference proteome</keyword>
<keyword evidence="2" id="KW-0539">Nucleus</keyword>
<comment type="subcellular location">
    <subcellularLocation>
        <location evidence="1">Nucleus</location>
    </subcellularLocation>
</comment>
<gene>
    <name evidence="4" type="ORF">PSYICH_LOCUS3869</name>
</gene>
<protein>
    <recommendedName>
        <fullName evidence="6">Protein SAAL1</fullName>
    </recommendedName>
</protein>
<reference evidence="4" key="1">
    <citation type="submission" date="2022-01" db="EMBL/GenBank/DDBJ databases">
        <authorList>
            <person name="King R."/>
        </authorList>
    </citation>
    <scope>NUCLEOTIDE SEQUENCE</scope>
</reference>
<dbReference type="Proteomes" id="UP001153636">
    <property type="component" value="Chromosome 13"/>
</dbReference>
<evidence type="ECO:0000256" key="2">
    <source>
        <dbReference type="ARBA" id="ARBA00023242"/>
    </source>
</evidence>
<comment type="similarity">
    <text evidence="3">Belongs to the SAAL1 family.</text>
</comment>
<dbReference type="InterPro" id="IPR052464">
    <property type="entry name" value="Synovial_Prolif_Regulator"/>
</dbReference>
<evidence type="ECO:0008006" key="6">
    <source>
        <dbReference type="Google" id="ProtNLM"/>
    </source>
</evidence>
<name>A0A9P0CFR8_9CUCU</name>
<dbReference type="AlphaFoldDB" id="A0A9P0CFR8"/>
<dbReference type="PANTHER" id="PTHR23424:SF23">
    <property type="entry name" value="PROTEIN SAAL1"/>
    <property type="match status" value="1"/>
</dbReference>
<dbReference type="PANTHER" id="PTHR23424">
    <property type="entry name" value="SERUM AMYLOID A"/>
    <property type="match status" value="1"/>
</dbReference>
<dbReference type="OrthoDB" id="277011at2759"/>
<organism evidence="4 5">
    <name type="scientific">Psylliodes chrysocephalus</name>
    <dbReference type="NCBI Taxonomy" id="3402493"/>
    <lineage>
        <taxon>Eukaryota</taxon>
        <taxon>Metazoa</taxon>
        <taxon>Ecdysozoa</taxon>
        <taxon>Arthropoda</taxon>
        <taxon>Hexapoda</taxon>
        <taxon>Insecta</taxon>
        <taxon>Pterygota</taxon>
        <taxon>Neoptera</taxon>
        <taxon>Endopterygota</taxon>
        <taxon>Coleoptera</taxon>
        <taxon>Polyphaga</taxon>
        <taxon>Cucujiformia</taxon>
        <taxon>Chrysomeloidea</taxon>
        <taxon>Chrysomelidae</taxon>
        <taxon>Galerucinae</taxon>
        <taxon>Alticini</taxon>
        <taxon>Psylliodes</taxon>
    </lineage>
</organism>
<sequence length="413" mass="47844">MTSKENESENSHFIADQSEEVSQISNIDANDLDEETIKKLRGDTIGDTLYSQSFILKTILQFSDLKWDEEVEEHLCFLWDMTVEKDVCSFLLEISFPSLATSAVLNYRDNQRFIEIVIGILGNIFCSGCENGMTSEEISSILSWVDSDDHLILIQLMRFISASLDTNKNLIALIDKDFIEKICFILKNSINSDLLLKTLECAAKLTVDFKMDESLIDYSLYESVLVSYQTLTRSDSHSFEPDTKEKLLTVRYLLEVITNICSYIDRYKKNSLLLDIQKDSNIFTYELIKILKFFSRKENMLPVTDEIIFFLSAIMYTYTNLKLSYIPEIFVSVTNILLIIVDFKDEIEELYQSVLELECYLISSTQYNNIKKDLRSVSRQKVKKILNLVNENYKKFESIVNVANVNEFIQCCK</sequence>
<evidence type="ECO:0000256" key="1">
    <source>
        <dbReference type="ARBA" id="ARBA00004123"/>
    </source>
</evidence>
<dbReference type="EMBL" id="OV651825">
    <property type="protein sequence ID" value="CAH1102687.1"/>
    <property type="molecule type" value="Genomic_DNA"/>
</dbReference>
<evidence type="ECO:0000256" key="3">
    <source>
        <dbReference type="ARBA" id="ARBA00038401"/>
    </source>
</evidence>